<dbReference type="EMBL" id="LR798192">
    <property type="protein sequence ID" value="CAB5079550.1"/>
    <property type="molecule type" value="Genomic_DNA"/>
</dbReference>
<reference evidence="1" key="1">
    <citation type="submission" date="2020-05" db="EMBL/GenBank/DDBJ databases">
        <authorList>
            <person name="Chiriac C."/>
            <person name="Salcher M."/>
            <person name="Ghai R."/>
            <person name="Kavagutti S V."/>
        </authorList>
    </citation>
    <scope>NUCLEOTIDE SEQUENCE</scope>
</reference>
<protein>
    <submittedName>
        <fullName evidence="1">Uncharacterized protein</fullName>
    </submittedName>
</protein>
<organism evidence="1">
    <name type="scientific">uncultured Caudovirales phage</name>
    <dbReference type="NCBI Taxonomy" id="2100421"/>
    <lineage>
        <taxon>Viruses</taxon>
        <taxon>Duplodnaviria</taxon>
        <taxon>Heunggongvirae</taxon>
        <taxon>Uroviricota</taxon>
        <taxon>Caudoviricetes</taxon>
        <taxon>Peduoviridae</taxon>
        <taxon>Maltschvirus</taxon>
        <taxon>Maltschvirus maltsch</taxon>
    </lineage>
</organism>
<accession>A0A6J7VK77</accession>
<name>A0A6J7VK77_9CAUD</name>
<gene>
    <name evidence="1" type="ORF">UFOVP146_5</name>
</gene>
<sequence length="46" mass="5034">MKKLYAAVFTVGLTMCHYAPAQTTQIITPDGKLVTCIQNGQLITCF</sequence>
<proteinExistence type="predicted"/>
<evidence type="ECO:0000313" key="1">
    <source>
        <dbReference type="EMBL" id="CAB5079550.1"/>
    </source>
</evidence>